<evidence type="ECO:0000256" key="1">
    <source>
        <dbReference type="SAM" id="MobiDB-lite"/>
    </source>
</evidence>
<feature type="region of interest" description="Disordered" evidence="1">
    <location>
        <begin position="121"/>
        <end position="147"/>
    </location>
</feature>
<evidence type="ECO:0000313" key="2">
    <source>
        <dbReference type="EMBL" id="CAH0720935.1"/>
    </source>
</evidence>
<organism evidence="2 3">
    <name type="scientific">Brenthis ino</name>
    <name type="common">lesser marbled fritillary</name>
    <dbReference type="NCBI Taxonomy" id="405034"/>
    <lineage>
        <taxon>Eukaryota</taxon>
        <taxon>Metazoa</taxon>
        <taxon>Ecdysozoa</taxon>
        <taxon>Arthropoda</taxon>
        <taxon>Hexapoda</taxon>
        <taxon>Insecta</taxon>
        <taxon>Pterygota</taxon>
        <taxon>Neoptera</taxon>
        <taxon>Endopterygota</taxon>
        <taxon>Lepidoptera</taxon>
        <taxon>Glossata</taxon>
        <taxon>Ditrysia</taxon>
        <taxon>Papilionoidea</taxon>
        <taxon>Nymphalidae</taxon>
        <taxon>Heliconiinae</taxon>
        <taxon>Argynnini</taxon>
        <taxon>Brenthis</taxon>
    </lineage>
</organism>
<dbReference type="OrthoDB" id="7270755at2759"/>
<feature type="compositionally biased region" description="Acidic residues" evidence="1">
    <location>
        <begin position="124"/>
        <end position="147"/>
    </location>
</feature>
<keyword evidence="3" id="KW-1185">Reference proteome</keyword>
<name>A0A8J9V6K1_9NEOP</name>
<feature type="region of interest" description="Disordered" evidence="1">
    <location>
        <begin position="1"/>
        <end position="69"/>
    </location>
</feature>
<dbReference type="AlphaFoldDB" id="A0A8J9V6K1"/>
<accession>A0A8J9V6K1</accession>
<gene>
    <name evidence="2" type="ORF">BINO364_LOCUS7094</name>
</gene>
<sequence>MKRKDSQYSLNRDASRSARMLSDSMSSDEPETESLLNLQQPPIVIAIGSERRQSLTAPPSPTEYRKKRDNRHHHNYINHLHHLIHWRDIWGGETQKPQEDSFDFDEVSCDTSLLTQFTCIQNKDEEEAGEEEQEEDQEEEQEFETYE</sequence>
<reference evidence="2" key="1">
    <citation type="submission" date="2021-12" db="EMBL/GenBank/DDBJ databases">
        <authorList>
            <person name="Martin H S."/>
        </authorList>
    </citation>
    <scope>NUCLEOTIDE SEQUENCE</scope>
</reference>
<feature type="non-terminal residue" evidence="2">
    <location>
        <position position="147"/>
    </location>
</feature>
<proteinExistence type="predicted"/>
<dbReference type="EMBL" id="OV170222">
    <property type="protein sequence ID" value="CAH0720935.1"/>
    <property type="molecule type" value="Genomic_DNA"/>
</dbReference>
<dbReference type="Proteomes" id="UP000838878">
    <property type="component" value="Chromosome 2"/>
</dbReference>
<evidence type="ECO:0000313" key="3">
    <source>
        <dbReference type="Proteomes" id="UP000838878"/>
    </source>
</evidence>
<protein>
    <submittedName>
        <fullName evidence="2">Uncharacterized protein</fullName>
    </submittedName>
</protein>